<dbReference type="GO" id="GO:0019305">
    <property type="term" value="P:dTDP-rhamnose biosynthetic process"/>
    <property type="evidence" value="ECO:0007669"/>
    <property type="project" value="TreeGrafter"/>
</dbReference>
<dbReference type="GO" id="GO:0005829">
    <property type="term" value="C:cytosol"/>
    <property type="evidence" value="ECO:0007669"/>
    <property type="project" value="TreeGrafter"/>
</dbReference>
<dbReference type="InterPro" id="IPR000888">
    <property type="entry name" value="RmlC-like"/>
</dbReference>
<dbReference type="KEGG" id="fsl:EJO69_02195"/>
<proteinExistence type="inferred from homology"/>
<evidence type="ECO:0000313" key="9">
    <source>
        <dbReference type="Proteomes" id="UP000270021"/>
    </source>
</evidence>
<dbReference type="InterPro" id="IPR036196">
    <property type="entry name" value="Ptyr_pPase_sf"/>
</dbReference>
<dbReference type="InterPro" id="IPR011051">
    <property type="entry name" value="RmlC_Cupin_sf"/>
</dbReference>
<dbReference type="PANTHER" id="PTHR21047:SF2">
    <property type="entry name" value="THYMIDINE DIPHOSPHO-4-KETO-RHAMNOSE 3,5-EPIMERASE"/>
    <property type="match status" value="1"/>
</dbReference>
<evidence type="ECO:0000259" key="7">
    <source>
        <dbReference type="SMART" id="SM00226"/>
    </source>
</evidence>
<dbReference type="SUPFAM" id="SSF51182">
    <property type="entry name" value="RmlC-like cupins"/>
    <property type="match status" value="1"/>
</dbReference>
<evidence type="ECO:0000256" key="5">
    <source>
        <dbReference type="PIRSR" id="PIRSR600888-3"/>
    </source>
</evidence>
<comment type="similarity">
    <text evidence="2">Belongs to the low molecular weight phosphotyrosine protein phosphatase family.</text>
</comment>
<feature type="active site" description="Proton acceptor" evidence="4">
    <location>
        <position position="66"/>
    </location>
</feature>
<evidence type="ECO:0000256" key="2">
    <source>
        <dbReference type="ARBA" id="ARBA00011063"/>
    </source>
</evidence>
<dbReference type="Gene3D" id="3.40.50.2300">
    <property type="match status" value="1"/>
</dbReference>
<keyword evidence="9" id="KW-1185">Reference proteome</keyword>
<name>A0A3S8Z6W7_9ACTO</name>
<dbReference type="GO" id="GO:0004725">
    <property type="term" value="F:protein tyrosine phosphatase activity"/>
    <property type="evidence" value="ECO:0007669"/>
    <property type="project" value="InterPro"/>
</dbReference>
<dbReference type="SMART" id="SM00226">
    <property type="entry name" value="LMWPc"/>
    <property type="match status" value="1"/>
</dbReference>
<dbReference type="InterPro" id="IPR017867">
    <property type="entry name" value="Tyr_phospatase_low_mol_wt"/>
</dbReference>
<gene>
    <name evidence="8" type="ORF">EJO69_02195</name>
</gene>
<dbReference type="PRINTS" id="PR00719">
    <property type="entry name" value="LMWPTPASE"/>
</dbReference>
<dbReference type="GO" id="GO:0008830">
    <property type="term" value="F:dTDP-4-dehydrorhamnose 3,5-epimerase activity"/>
    <property type="evidence" value="ECO:0007669"/>
    <property type="project" value="InterPro"/>
</dbReference>
<dbReference type="OrthoDB" id="9803892at2"/>
<evidence type="ECO:0000256" key="3">
    <source>
        <dbReference type="ARBA" id="ARBA00022801"/>
    </source>
</evidence>
<dbReference type="Gene3D" id="2.60.120.10">
    <property type="entry name" value="Jelly Rolls"/>
    <property type="match status" value="1"/>
</dbReference>
<feature type="active site" evidence="6">
    <location>
        <position position="220"/>
    </location>
</feature>
<feature type="domain" description="Phosphotyrosine protein phosphatase I" evidence="7">
    <location>
        <begin position="208"/>
        <end position="372"/>
    </location>
</feature>
<protein>
    <recommendedName>
        <fullName evidence="7">Phosphotyrosine protein phosphatase I domain-containing protein</fullName>
    </recommendedName>
</protein>
<dbReference type="SUPFAM" id="SSF52788">
    <property type="entry name" value="Phosphotyrosine protein phosphatases I"/>
    <property type="match status" value="1"/>
</dbReference>
<dbReference type="RefSeq" id="WP_126038627.1">
    <property type="nucleotide sequence ID" value="NZ_CP034438.1"/>
</dbReference>
<evidence type="ECO:0000256" key="6">
    <source>
        <dbReference type="PIRSR" id="PIRSR617867-1"/>
    </source>
</evidence>
<evidence type="ECO:0000313" key="8">
    <source>
        <dbReference type="EMBL" id="AZN29239.1"/>
    </source>
</evidence>
<feature type="active site" description="Proton donor" evidence="4">
    <location>
        <position position="129"/>
    </location>
</feature>
<dbReference type="AlphaFoldDB" id="A0A3S8Z6W7"/>
<dbReference type="InterPro" id="IPR023485">
    <property type="entry name" value="Ptyr_pPase"/>
</dbReference>
<dbReference type="PANTHER" id="PTHR21047">
    <property type="entry name" value="DTDP-6-DEOXY-D-GLUCOSE-3,5 EPIMERASE"/>
    <property type="match status" value="1"/>
</dbReference>
<dbReference type="GO" id="GO:0000271">
    <property type="term" value="P:polysaccharide biosynthetic process"/>
    <property type="evidence" value="ECO:0007669"/>
    <property type="project" value="TreeGrafter"/>
</dbReference>
<evidence type="ECO:0000256" key="1">
    <source>
        <dbReference type="ARBA" id="ARBA00010154"/>
    </source>
</evidence>
<comment type="similarity">
    <text evidence="1">Belongs to the dTDP-4-dehydrorhamnose 3,5-epimerase family.</text>
</comment>
<dbReference type="Pfam" id="PF00908">
    <property type="entry name" value="dTDP_sugar_isom"/>
    <property type="match status" value="1"/>
</dbReference>
<organism evidence="8 9">
    <name type="scientific">Flaviflexus salsibiostraticola</name>
    <dbReference type="NCBI Taxonomy" id="1282737"/>
    <lineage>
        <taxon>Bacteria</taxon>
        <taxon>Bacillati</taxon>
        <taxon>Actinomycetota</taxon>
        <taxon>Actinomycetes</taxon>
        <taxon>Actinomycetales</taxon>
        <taxon>Actinomycetaceae</taxon>
        <taxon>Flaviflexus</taxon>
    </lineage>
</organism>
<accession>A0A3S8Z6W7</accession>
<dbReference type="InterPro" id="IPR014710">
    <property type="entry name" value="RmlC-like_jellyroll"/>
</dbReference>
<keyword evidence="3" id="KW-0378">Hydrolase</keyword>
<evidence type="ECO:0000256" key="4">
    <source>
        <dbReference type="PIRSR" id="PIRSR600888-1"/>
    </source>
</evidence>
<feature type="active site" description="Nucleophile" evidence="6">
    <location>
        <position position="214"/>
    </location>
</feature>
<sequence length="381" mass="41621">MNEPDVRSTEIPGLLVVSSSLQETPDGWFTENWHDAKLESAGGPSFNPVQHNVTLVQRRGVTRGFHAEPWDRYVSVLSGSAFGAWVDLREGEGYGRVATQELSLGTSVFVPRGVGNAHQVLEDGTTFSYLLSEHWTPEARERTKTANLFDPALQIPWPISRDYSVLSERDLAAPYLSMPKAKSTGLGSMFRRSAVHIGRGDERGAGPYRVLFVCTANICRSAYADVVARASRARGIEFASAGTHALVGEPIDPPMGGLTAGRGEARSHRAQQLDRGLVDEADLILTMAPEHRRYILDEWPQAATKTFVIGHAAREIQSLPAGSRLGDVTKHLWQHRSTGQRDAVSDPYRRGQAAAITAAQAIDTHLESIIPALQTLVDRQG</sequence>
<dbReference type="Proteomes" id="UP000270021">
    <property type="component" value="Chromosome"/>
</dbReference>
<dbReference type="EMBL" id="CP034438">
    <property type="protein sequence ID" value="AZN29239.1"/>
    <property type="molecule type" value="Genomic_DNA"/>
</dbReference>
<dbReference type="Pfam" id="PF01451">
    <property type="entry name" value="LMWPc"/>
    <property type="match status" value="1"/>
</dbReference>
<feature type="site" description="Participates in a stacking interaction with the thymidine ring of dTDP-4-oxo-6-deoxyglucose" evidence="5">
    <location>
        <position position="135"/>
    </location>
</feature>
<reference evidence="8 9" key="1">
    <citation type="submission" date="2018-12" db="EMBL/GenBank/DDBJ databases">
        <title>Complete genome sequence of Flaviflexus salsibiostraticola KCTC 33148.</title>
        <authorList>
            <person name="Bae J.-W."/>
        </authorList>
    </citation>
    <scope>NUCLEOTIDE SEQUENCE [LARGE SCALE GENOMIC DNA]</scope>
    <source>
        <strain evidence="8 9">KCTC 33148</strain>
    </source>
</reference>